<proteinExistence type="predicted"/>
<protein>
    <submittedName>
        <fullName evidence="1">Ammonium transporter</fullName>
    </submittedName>
</protein>
<keyword evidence="2" id="KW-1185">Reference proteome</keyword>
<gene>
    <name evidence="1" type="ORF">OWV82_006273</name>
</gene>
<sequence length="500" mass="53544">MAASLTCSTDQLAQLFGPNTTNANAAASFICSQLDAVNKKFSDTTFAVDSTYLLFSAYLVFSMQLGFAMLCAGSVRAKNTMNIMLTNVLDAAAGGLFYYLFGFAFAFGTPSNGFIGRHNFALKSFPSENFDYSYFLYQWAFAIAAAGITSGSIAERTQFVAYLIYSSFLTGFVYPVVSHWFWSVDGWASATNADDLLFGTGVIDFAGSGVVHMVGGIAGLWGALIEGPRIGRFDHSGRSVLRGHSASLVVLGTFMLWFGWYGFNPGSFTKILSAYDSGSYYGQWSAIGRTAVTTTLAGCTAALTTLFGKRILSGHWNVTDVCNGLLGGFAAITAGCSVVEPWAAIICGFVAALVLIGCNKLAEKVHFDDPLEAAQLHGGCGAWGVIFTALFATEKYVNEVYPGKPGRPYGLFMGGGGRLLGAHIIQVLVVAGWVSATMGPLFYILHKLKLLRISADDEMAGMDLTRHGGFAYVYHDDHDDQKHGIQLKRIEPSTTPSAAV</sequence>
<evidence type="ECO:0000313" key="2">
    <source>
        <dbReference type="Proteomes" id="UP001164539"/>
    </source>
</evidence>
<evidence type="ECO:0000313" key="1">
    <source>
        <dbReference type="EMBL" id="KAJ4722835.1"/>
    </source>
</evidence>
<organism evidence="1 2">
    <name type="scientific">Melia azedarach</name>
    <name type="common">Chinaberry tree</name>
    <dbReference type="NCBI Taxonomy" id="155640"/>
    <lineage>
        <taxon>Eukaryota</taxon>
        <taxon>Viridiplantae</taxon>
        <taxon>Streptophyta</taxon>
        <taxon>Embryophyta</taxon>
        <taxon>Tracheophyta</taxon>
        <taxon>Spermatophyta</taxon>
        <taxon>Magnoliopsida</taxon>
        <taxon>eudicotyledons</taxon>
        <taxon>Gunneridae</taxon>
        <taxon>Pentapetalae</taxon>
        <taxon>rosids</taxon>
        <taxon>malvids</taxon>
        <taxon>Sapindales</taxon>
        <taxon>Meliaceae</taxon>
        <taxon>Melia</taxon>
    </lineage>
</organism>
<name>A0ACC1YJN9_MELAZ</name>
<comment type="caution">
    <text evidence="1">The sequence shown here is derived from an EMBL/GenBank/DDBJ whole genome shotgun (WGS) entry which is preliminary data.</text>
</comment>
<dbReference type="EMBL" id="CM051396">
    <property type="protein sequence ID" value="KAJ4722835.1"/>
    <property type="molecule type" value="Genomic_DNA"/>
</dbReference>
<reference evidence="1 2" key="1">
    <citation type="journal article" date="2023" name="Science">
        <title>Complex scaffold remodeling in plant triterpene biosynthesis.</title>
        <authorList>
            <person name="De La Pena R."/>
            <person name="Hodgson H."/>
            <person name="Liu J.C."/>
            <person name="Stephenson M.J."/>
            <person name="Martin A.C."/>
            <person name="Owen C."/>
            <person name="Harkess A."/>
            <person name="Leebens-Mack J."/>
            <person name="Jimenez L.E."/>
            <person name="Osbourn A."/>
            <person name="Sattely E.S."/>
        </authorList>
    </citation>
    <scope>NUCLEOTIDE SEQUENCE [LARGE SCALE GENOMIC DNA]</scope>
    <source>
        <strain evidence="2">cv. JPN11</strain>
        <tissue evidence="1">Leaf</tissue>
    </source>
</reference>
<accession>A0ACC1YJN9</accession>
<dbReference type="Proteomes" id="UP001164539">
    <property type="component" value="Chromosome 3"/>
</dbReference>